<organism evidence="2 3">
    <name type="scientific">Pseudocercospora musae</name>
    <dbReference type="NCBI Taxonomy" id="113226"/>
    <lineage>
        <taxon>Eukaryota</taxon>
        <taxon>Fungi</taxon>
        <taxon>Dikarya</taxon>
        <taxon>Ascomycota</taxon>
        <taxon>Pezizomycotina</taxon>
        <taxon>Dothideomycetes</taxon>
        <taxon>Dothideomycetidae</taxon>
        <taxon>Mycosphaerellales</taxon>
        <taxon>Mycosphaerellaceae</taxon>
        <taxon>Pseudocercospora</taxon>
    </lineage>
</organism>
<reference evidence="2 3" key="1">
    <citation type="submission" date="2015-07" db="EMBL/GenBank/DDBJ databases">
        <title>Comparative genomics of the Sigatoka disease complex on banana suggests a link between parallel evolutionary changes in Pseudocercospora fijiensis and Pseudocercospora eumusae and increased virulence on the banana host.</title>
        <authorList>
            <person name="Chang T.-C."/>
            <person name="Salvucci A."/>
            <person name="Crous P.W."/>
            <person name="Stergiopoulos I."/>
        </authorList>
    </citation>
    <scope>NUCLEOTIDE SEQUENCE [LARGE SCALE GENOMIC DNA]</scope>
    <source>
        <strain evidence="2 3">CBS 116634</strain>
    </source>
</reference>
<evidence type="ECO:0000313" key="3">
    <source>
        <dbReference type="Proteomes" id="UP000073492"/>
    </source>
</evidence>
<feature type="compositionally biased region" description="Polar residues" evidence="1">
    <location>
        <begin position="43"/>
        <end position="52"/>
    </location>
</feature>
<name>A0A139I3H8_9PEZI</name>
<dbReference type="EMBL" id="LFZO01000358">
    <property type="protein sequence ID" value="KXT09258.1"/>
    <property type="molecule type" value="Genomic_DNA"/>
</dbReference>
<keyword evidence="3" id="KW-1185">Reference proteome</keyword>
<dbReference type="Proteomes" id="UP000073492">
    <property type="component" value="Unassembled WGS sequence"/>
</dbReference>
<accession>A0A139I3H8</accession>
<feature type="compositionally biased region" description="Basic and acidic residues" evidence="1">
    <location>
        <begin position="22"/>
        <end position="41"/>
    </location>
</feature>
<evidence type="ECO:0000256" key="1">
    <source>
        <dbReference type="SAM" id="MobiDB-lite"/>
    </source>
</evidence>
<feature type="region of interest" description="Disordered" evidence="1">
    <location>
        <begin position="68"/>
        <end position="116"/>
    </location>
</feature>
<evidence type="ECO:0000313" key="2">
    <source>
        <dbReference type="EMBL" id="KXT09258.1"/>
    </source>
</evidence>
<proteinExistence type="predicted"/>
<feature type="region of interest" description="Disordered" evidence="1">
    <location>
        <begin position="21"/>
        <end position="52"/>
    </location>
</feature>
<protein>
    <submittedName>
        <fullName evidence="2">Uncharacterized protein</fullName>
    </submittedName>
</protein>
<sequence>MRREDSRRAFGLQLGLTPSLESIDKGRRAKRARAEHVKDGEQSEQSRSLRENQTMDMLMNPTLDNWLDDSNFVPPHEKPAQKSALAAHYHSVTDRSQAPSGPIRNLTSPGQPNSLTKVCKRSTFMRPGLHAQSPSERQRPLHTPVDIQLQLY</sequence>
<dbReference type="AlphaFoldDB" id="A0A139I3H8"/>
<gene>
    <name evidence="2" type="ORF">AC579_2137</name>
</gene>
<comment type="caution">
    <text evidence="2">The sequence shown here is derived from an EMBL/GenBank/DDBJ whole genome shotgun (WGS) entry which is preliminary data.</text>
</comment>
<feature type="compositionally biased region" description="Polar residues" evidence="1">
    <location>
        <begin position="94"/>
        <end position="116"/>
    </location>
</feature>